<gene>
    <name evidence="4" type="ORF">FB45DRAFT_910349</name>
</gene>
<evidence type="ECO:0000259" key="3">
    <source>
        <dbReference type="PROSITE" id="PS50053"/>
    </source>
</evidence>
<dbReference type="InterPro" id="IPR000626">
    <property type="entry name" value="Ubiquitin-like_dom"/>
</dbReference>
<dbReference type="GO" id="GO:0071816">
    <property type="term" value="P:tail-anchored membrane protein insertion into ER membrane"/>
    <property type="evidence" value="ECO:0007669"/>
    <property type="project" value="TreeGrafter"/>
</dbReference>
<dbReference type="InterPro" id="IPR047154">
    <property type="entry name" value="UBL4A-like"/>
</dbReference>
<dbReference type="Pfam" id="PF00240">
    <property type="entry name" value="ubiquitin"/>
    <property type="match status" value="1"/>
</dbReference>
<evidence type="ECO:0000256" key="2">
    <source>
        <dbReference type="ARBA" id="ARBA00022490"/>
    </source>
</evidence>
<dbReference type="GO" id="GO:0051087">
    <property type="term" value="F:protein-folding chaperone binding"/>
    <property type="evidence" value="ECO:0007669"/>
    <property type="project" value="TreeGrafter"/>
</dbReference>
<comment type="subcellular location">
    <subcellularLocation>
        <location evidence="1">Cytoplasm</location>
        <location evidence="1">Cytosol</location>
    </subcellularLocation>
</comment>
<organism evidence="4 5">
    <name type="scientific">Roridomyces roridus</name>
    <dbReference type="NCBI Taxonomy" id="1738132"/>
    <lineage>
        <taxon>Eukaryota</taxon>
        <taxon>Fungi</taxon>
        <taxon>Dikarya</taxon>
        <taxon>Basidiomycota</taxon>
        <taxon>Agaricomycotina</taxon>
        <taxon>Agaricomycetes</taxon>
        <taxon>Agaricomycetidae</taxon>
        <taxon>Agaricales</taxon>
        <taxon>Marasmiineae</taxon>
        <taxon>Mycenaceae</taxon>
        <taxon>Roridomyces</taxon>
    </lineage>
</organism>
<evidence type="ECO:0000313" key="4">
    <source>
        <dbReference type="EMBL" id="KAJ7634955.1"/>
    </source>
</evidence>
<comment type="caution">
    <text evidence="4">The sequence shown here is derived from an EMBL/GenBank/DDBJ whole genome shotgun (WGS) entry which is preliminary data.</text>
</comment>
<dbReference type="GO" id="GO:0006620">
    <property type="term" value="P:post-translational protein targeting to endoplasmic reticulum membrane"/>
    <property type="evidence" value="ECO:0007669"/>
    <property type="project" value="InterPro"/>
</dbReference>
<dbReference type="PANTHER" id="PTHR46555:SF1">
    <property type="entry name" value="UBIQUITIN-LIKE PROTEIN 4A"/>
    <property type="match status" value="1"/>
</dbReference>
<dbReference type="PANTHER" id="PTHR46555">
    <property type="entry name" value="UBIQUITIN-LIKE PROTEIN 4A"/>
    <property type="match status" value="1"/>
</dbReference>
<dbReference type="PROSITE" id="PS50053">
    <property type="entry name" value="UBIQUITIN_2"/>
    <property type="match status" value="1"/>
</dbReference>
<proteinExistence type="predicted"/>
<sequence>MDQAEVAFLRTYTSTLASQAVTYPDTYQQPPENGLKKVPVLPIPVPPPPSSRKAATSSAALEPITLTFKSLKPPASYTITVHPTDTIAQVKTRLSEQEGGPSVDAQRLLLKGKAMADGKLLREYPIKDGDTVNLMLKAASAPAAVSTSLTPSSASVPPAPIVAPAPSRHQRIPSVVLSPSPSSEAFSAEKDITLTLDEPPRTPTPDLTSYHAAISRPDFWVRFLDFLDTEFPPPAHPANLSPARNPDAQTAFEDFLGVSKSKLSPGQIALIREKVGIMGMSGT</sequence>
<name>A0AAD7FS28_9AGAR</name>
<dbReference type="Gene3D" id="3.10.20.90">
    <property type="entry name" value="Phosphatidylinositol 3-kinase Catalytic Subunit, Chain A, domain 1"/>
    <property type="match status" value="1"/>
</dbReference>
<reference evidence="4" key="1">
    <citation type="submission" date="2023-03" db="EMBL/GenBank/DDBJ databases">
        <title>Massive genome expansion in bonnet fungi (Mycena s.s.) driven by repeated elements and novel gene families across ecological guilds.</title>
        <authorList>
            <consortium name="Lawrence Berkeley National Laboratory"/>
            <person name="Harder C.B."/>
            <person name="Miyauchi S."/>
            <person name="Viragh M."/>
            <person name="Kuo A."/>
            <person name="Thoen E."/>
            <person name="Andreopoulos B."/>
            <person name="Lu D."/>
            <person name="Skrede I."/>
            <person name="Drula E."/>
            <person name="Henrissat B."/>
            <person name="Morin E."/>
            <person name="Kohler A."/>
            <person name="Barry K."/>
            <person name="LaButti K."/>
            <person name="Morin E."/>
            <person name="Salamov A."/>
            <person name="Lipzen A."/>
            <person name="Mereny Z."/>
            <person name="Hegedus B."/>
            <person name="Baldrian P."/>
            <person name="Stursova M."/>
            <person name="Weitz H."/>
            <person name="Taylor A."/>
            <person name="Grigoriev I.V."/>
            <person name="Nagy L.G."/>
            <person name="Martin F."/>
            <person name="Kauserud H."/>
        </authorList>
    </citation>
    <scope>NUCLEOTIDE SEQUENCE</scope>
    <source>
        <strain evidence="4">9284</strain>
    </source>
</reference>
<dbReference type="GO" id="GO:0071818">
    <property type="term" value="C:BAT3 complex"/>
    <property type="evidence" value="ECO:0007669"/>
    <property type="project" value="TreeGrafter"/>
</dbReference>
<evidence type="ECO:0000256" key="1">
    <source>
        <dbReference type="ARBA" id="ARBA00004514"/>
    </source>
</evidence>
<feature type="domain" description="Ubiquitin-like" evidence="3">
    <location>
        <begin position="64"/>
        <end position="141"/>
    </location>
</feature>
<dbReference type="AlphaFoldDB" id="A0AAD7FS28"/>
<protein>
    <submittedName>
        <fullName evidence="4">Ubiquitin-related domain-containing protein</fullName>
    </submittedName>
</protein>
<dbReference type="InterPro" id="IPR029071">
    <property type="entry name" value="Ubiquitin-like_domsf"/>
</dbReference>
<dbReference type="Proteomes" id="UP001221142">
    <property type="component" value="Unassembled WGS sequence"/>
</dbReference>
<dbReference type="EMBL" id="JARKIF010000007">
    <property type="protein sequence ID" value="KAJ7634955.1"/>
    <property type="molecule type" value="Genomic_DNA"/>
</dbReference>
<dbReference type="CDD" id="cd17039">
    <property type="entry name" value="Ubl_ubiquitin_like"/>
    <property type="match status" value="1"/>
</dbReference>
<keyword evidence="5" id="KW-1185">Reference proteome</keyword>
<keyword evidence="2" id="KW-0963">Cytoplasm</keyword>
<evidence type="ECO:0000313" key="5">
    <source>
        <dbReference type="Proteomes" id="UP001221142"/>
    </source>
</evidence>
<accession>A0AAD7FS28</accession>
<dbReference type="SUPFAM" id="SSF54236">
    <property type="entry name" value="Ubiquitin-like"/>
    <property type="match status" value="1"/>
</dbReference>
<dbReference type="SMART" id="SM00213">
    <property type="entry name" value="UBQ"/>
    <property type="match status" value="1"/>
</dbReference>